<reference evidence="1 2" key="1">
    <citation type="submission" date="2012-10" db="EMBL/GenBank/DDBJ databases">
        <authorList>
            <person name="Harkins D.M."/>
            <person name="Durkin A.S."/>
            <person name="Brinkac L.M."/>
            <person name="Haft D.H."/>
            <person name="Selengut J.D."/>
            <person name="Sanka R."/>
            <person name="DePew J."/>
            <person name="Purushe J."/>
            <person name="Chanthongthip A."/>
            <person name="Lattana O."/>
            <person name="Phetsouvanh R."/>
            <person name="Newton P.N."/>
            <person name="Vinetz J.M."/>
            <person name="Sutton G.G."/>
            <person name="Nierman W.C."/>
            <person name="Fouts D.E."/>
        </authorList>
    </citation>
    <scope>NUCLEOTIDE SEQUENCE [LARGE SCALE GENOMIC DNA]</scope>
    <source>
        <strain evidence="1 2">UI 12758</strain>
    </source>
</reference>
<name>A0A0E2DJG2_LEPIR</name>
<accession>A0A0E2DJG2</accession>
<dbReference type="RefSeq" id="WP_000102201.1">
    <property type="nucleotide sequence ID" value="NZ_AHNR02000028.1"/>
</dbReference>
<dbReference type="EMBL" id="AHNR02000028">
    <property type="protein sequence ID" value="EKR55787.1"/>
    <property type="molecule type" value="Genomic_DNA"/>
</dbReference>
<sequence length="245" mass="29313">MSTDKNQIVDIGLVNIRKRYLDLAESIADSAKEGINYDDRILPVYSLLTSSVEVYSREILEFDRALDLDKDILFRADYDITPFYNRFREIIKIIRLGKFYPLEILKAFSSLMDIESQKSIENFESIWFDLRQIRNAIIHPSVLTYDIKIDRSEEIRNSLFNERNVIFIGEFYSDYPGKDKLQLLIRRGLMTNRKMGLDLYSYFSNREIARYFINKVSLFFKDYIQYFKEPVIRDALHKFLFLEEY</sequence>
<protein>
    <submittedName>
        <fullName evidence="1">Uncharacterized protein</fullName>
    </submittedName>
</protein>
<gene>
    <name evidence="1" type="ORF">LEP1GSC105_2119</name>
</gene>
<comment type="caution">
    <text evidence="1">The sequence shown here is derived from an EMBL/GenBank/DDBJ whole genome shotgun (WGS) entry which is preliminary data.</text>
</comment>
<organism evidence="1 2">
    <name type="scientific">Leptospira interrogans str. UI 12758</name>
    <dbReference type="NCBI Taxonomy" id="1049938"/>
    <lineage>
        <taxon>Bacteria</taxon>
        <taxon>Pseudomonadati</taxon>
        <taxon>Spirochaetota</taxon>
        <taxon>Spirochaetia</taxon>
        <taxon>Leptospirales</taxon>
        <taxon>Leptospiraceae</taxon>
        <taxon>Leptospira</taxon>
    </lineage>
</organism>
<dbReference type="Proteomes" id="UP000001340">
    <property type="component" value="Unassembled WGS sequence"/>
</dbReference>
<proteinExistence type="predicted"/>
<evidence type="ECO:0000313" key="1">
    <source>
        <dbReference type="EMBL" id="EKR55787.1"/>
    </source>
</evidence>
<dbReference type="AlphaFoldDB" id="A0A0E2DJG2"/>
<evidence type="ECO:0000313" key="2">
    <source>
        <dbReference type="Proteomes" id="UP000001340"/>
    </source>
</evidence>